<reference evidence="2" key="2">
    <citation type="submission" date="2023-02" db="EMBL/GenBank/DDBJ databases">
        <authorList>
            <person name="Sun Q."/>
            <person name="Mori K."/>
        </authorList>
    </citation>
    <scope>NUCLEOTIDE SEQUENCE</scope>
    <source>
        <strain evidence="2">NBRC 112290</strain>
    </source>
</reference>
<organism evidence="2 3">
    <name type="scientific">Litorihabitans aurantiacus</name>
    <dbReference type="NCBI Taxonomy" id="1930061"/>
    <lineage>
        <taxon>Bacteria</taxon>
        <taxon>Bacillati</taxon>
        <taxon>Actinomycetota</taxon>
        <taxon>Actinomycetes</taxon>
        <taxon>Micrococcales</taxon>
        <taxon>Beutenbergiaceae</taxon>
        <taxon>Litorihabitans</taxon>
    </lineage>
</organism>
<proteinExistence type="predicted"/>
<protein>
    <recommendedName>
        <fullName evidence="1">NAD(P)-binding domain-containing protein</fullName>
    </recommendedName>
</protein>
<dbReference type="SUPFAM" id="SSF51735">
    <property type="entry name" value="NAD(P)-binding Rossmann-fold domains"/>
    <property type="match status" value="1"/>
</dbReference>
<dbReference type="InterPro" id="IPR016040">
    <property type="entry name" value="NAD(P)-bd_dom"/>
</dbReference>
<reference evidence="2" key="1">
    <citation type="journal article" date="2014" name="Int. J. Syst. Evol. Microbiol.">
        <title>Complete genome sequence of Corynebacterium casei LMG S-19264T (=DSM 44701T), isolated from a smear-ripened cheese.</title>
        <authorList>
            <consortium name="US DOE Joint Genome Institute (JGI-PGF)"/>
            <person name="Walter F."/>
            <person name="Albersmeier A."/>
            <person name="Kalinowski J."/>
            <person name="Ruckert C."/>
        </authorList>
    </citation>
    <scope>NUCLEOTIDE SEQUENCE</scope>
    <source>
        <strain evidence="2">NBRC 112290</strain>
    </source>
</reference>
<dbReference type="Proteomes" id="UP001157161">
    <property type="component" value="Unassembled WGS sequence"/>
</dbReference>
<dbReference type="PANTHER" id="PTHR15020">
    <property type="entry name" value="FLAVIN REDUCTASE-RELATED"/>
    <property type="match status" value="1"/>
</dbReference>
<dbReference type="InterPro" id="IPR036291">
    <property type="entry name" value="NAD(P)-bd_dom_sf"/>
</dbReference>
<dbReference type="EMBL" id="BSUM01000001">
    <property type="protein sequence ID" value="GMA32514.1"/>
    <property type="molecule type" value="Genomic_DNA"/>
</dbReference>
<accession>A0AA38CU81</accession>
<feature type="domain" description="NAD(P)-binding" evidence="1">
    <location>
        <begin position="3"/>
        <end position="123"/>
    </location>
</feature>
<dbReference type="Gene3D" id="3.40.50.720">
    <property type="entry name" value="NAD(P)-binding Rossmann-like Domain"/>
    <property type="match status" value="1"/>
</dbReference>
<dbReference type="Pfam" id="PF13460">
    <property type="entry name" value="NAD_binding_10"/>
    <property type="match status" value="1"/>
</dbReference>
<dbReference type="AlphaFoldDB" id="A0AA38CU81"/>
<name>A0AA38CU81_9MICO</name>
<gene>
    <name evidence="2" type="ORF">GCM10025875_25060</name>
</gene>
<sequence length="150" mass="15239">MFAAGGGADGNVLRKRTVDLEGAIKSLEACAEVGVRRYVQISAIGVDAKVGLDESAAWASYVVAKRDSDEAVRASGLDWTILRPAQLLDSPGTDAVTLGEGLEPAPVTRDDVAATVAAVLAEPRAAGHQWDLVGGSTGVEAAVAQAVGQG</sequence>
<dbReference type="RefSeq" id="WP_284251195.1">
    <property type="nucleotide sequence ID" value="NZ_BSUM01000001.1"/>
</dbReference>
<keyword evidence="3" id="KW-1185">Reference proteome</keyword>
<dbReference type="PANTHER" id="PTHR15020:SF50">
    <property type="entry name" value="UPF0659 PROTEIN YMR090W"/>
    <property type="match status" value="1"/>
</dbReference>
<evidence type="ECO:0000313" key="3">
    <source>
        <dbReference type="Proteomes" id="UP001157161"/>
    </source>
</evidence>
<evidence type="ECO:0000259" key="1">
    <source>
        <dbReference type="Pfam" id="PF13460"/>
    </source>
</evidence>
<comment type="caution">
    <text evidence="2">The sequence shown here is derived from an EMBL/GenBank/DDBJ whole genome shotgun (WGS) entry which is preliminary data.</text>
</comment>
<evidence type="ECO:0000313" key="2">
    <source>
        <dbReference type="EMBL" id="GMA32514.1"/>
    </source>
</evidence>